<evidence type="ECO:0000313" key="1">
    <source>
        <dbReference type="EMBL" id="KAK8064662.1"/>
    </source>
</evidence>
<sequence>MRGYELAAFQVAHDSGFFMLIPVEGKTSLEELAKQASKDRTERIIRILITYHFFAERRPGFVSTAPYPLLPSMKRCSLAVDGALRFDEMVKAAVETSGALRAHPAKYGSIHLPFFAKHRASISQYYAKYPEQAGWVANAMAGWRWLVDRKDALCVLYTAYTASHDVYSVTNDSEQWRTASQSWKLQLPLGQTATAASRTLAWAVAMWLAMIIAQKVDGKNDLSVPPPEIRGPGGPEALTDGVRDRISFKEANTQLGLGDDIVLPEPGTVPRSWEREMCQAGMVIMVSFGAELHTKAKFEALLQ</sequence>
<organism evidence="1 2">
    <name type="scientific">Apiospora phragmitis</name>
    <dbReference type="NCBI Taxonomy" id="2905665"/>
    <lineage>
        <taxon>Eukaryota</taxon>
        <taxon>Fungi</taxon>
        <taxon>Dikarya</taxon>
        <taxon>Ascomycota</taxon>
        <taxon>Pezizomycotina</taxon>
        <taxon>Sordariomycetes</taxon>
        <taxon>Xylariomycetidae</taxon>
        <taxon>Amphisphaeriales</taxon>
        <taxon>Apiosporaceae</taxon>
        <taxon>Apiospora</taxon>
    </lineage>
</organism>
<dbReference type="RefSeq" id="XP_066715651.1">
    <property type="nucleotide sequence ID" value="XM_066858709.1"/>
</dbReference>
<protein>
    <submittedName>
        <fullName evidence="1">Sterigmatocystin 8-O-methyltransferase</fullName>
    </submittedName>
</protein>
<gene>
    <name evidence="1" type="ORF">PG994_007300</name>
</gene>
<name>A0ABR1V0G4_9PEZI</name>
<dbReference type="EMBL" id="JAQQWL010000007">
    <property type="protein sequence ID" value="KAK8064662.1"/>
    <property type="molecule type" value="Genomic_DNA"/>
</dbReference>
<dbReference type="Proteomes" id="UP001480595">
    <property type="component" value="Unassembled WGS sequence"/>
</dbReference>
<accession>A0ABR1V0G4</accession>
<reference evidence="1 2" key="1">
    <citation type="submission" date="2023-01" db="EMBL/GenBank/DDBJ databases">
        <title>Analysis of 21 Apiospora genomes using comparative genomics revels a genus with tremendous synthesis potential of carbohydrate active enzymes and secondary metabolites.</title>
        <authorList>
            <person name="Sorensen T."/>
        </authorList>
    </citation>
    <scope>NUCLEOTIDE SEQUENCE [LARGE SCALE GENOMIC DNA]</scope>
    <source>
        <strain evidence="1 2">CBS 135458</strain>
    </source>
</reference>
<comment type="caution">
    <text evidence="1">The sequence shown here is derived from an EMBL/GenBank/DDBJ whole genome shotgun (WGS) entry which is preliminary data.</text>
</comment>
<keyword evidence="2" id="KW-1185">Reference proteome</keyword>
<proteinExistence type="predicted"/>
<dbReference type="GeneID" id="92091772"/>
<evidence type="ECO:0000313" key="2">
    <source>
        <dbReference type="Proteomes" id="UP001480595"/>
    </source>
</evidence>